<evidence type="ECO:0000313" key="3">
    <source>
        <dbReference type="Proteomes" id="UP000325440"/>
    </source>
</evidence>
<organism evidence="2 3">
    <name type="scientific">Cinara cedri</name>
    <dbReference type="NCBI Taxonomy" id="506608"/>
    <lineage>
        <taxon>Eukaryota</taxon>
        <taxon>Metazoa</taxon>
        <taxon>Ecdysozoa</taxon>
        <taxon>Arthropoda</taxon>
        <taxon>Hexapoda</taxon>
        <taxon>Insecta</taxon>
        <taxon>Pterygota</taxon>
        <taxon>Neoptera</taxon>
        <taxon>Paraneoptera</taxon>
        <taxon>Hemiptera</taxon>
        <taxon>Sternorrhyncha</taxon>
        <taxon>Aphidomorpha</taxon>
        <taxon>Aphidoidea</taxon>
        <taxon>Aphididae</taxon>
        <taxon>Lachninae</taxon>
        <taxon>Cinara</taxon>
    </lineage>
</organism>
<evidence type="ECO:0000313" key="2">
    <source>
        <dbReference type="EMBL" id="VVC33557.1"/>
    </source>
</evidence>
<proteinExistence type="predicted"/>
<dbReference type="EMBL" id="CABPRJ010000970">
    <property type="protein sequence ID" value="VVC33557.1"/>
    <property type="molecule type" value="Genomic_DNA"/>
</dbReference>
<feature type="compositionally biased region" description="Polar residues" evidence="1">
    <location>
        <begin position="1"/>
        <end position="10"/>
    </location>
</feature>
<feature type="compositionally biased region" description="Low complexity" evidence="1">
    <location>
        <begin position="22"/>
        <end position="49"/>
    </location>
</feature>
<protein>
    <submittedName>
        <fullName evidence="2">Uncharacterized protein</fullName>
    </submittedName>
</protein>
<name>A0A5E4MU63_9HEMI</name>
<accession>A0A5E4MU63</accession>
<gene>
    <name evidence="2" type="ORF">CINCED_3A019074</name>
</gene>
<evidence type="ECO:0000256" key="1">
    <source>
        <dbReference type="SAM" id="MobiDB-lite"/>
    </source>
</evidence>
<sequence>MPSNSHQTEPISHGCPFVSSYDGSRAKSSFSSSSSSSSNDGSNTSNGISDFEDDSSWSGDYVCDGGSGGRNPIGGSSSSSGSEKRSESTYKGNKWIKAVLSMVQNGSADGKKRGKSSSKPVKSILRPLTTYRHVIGMSGLPLKVPVYPKMM</sequence>
<keyword evidence="3" id="KW-1185">Reference proteome</keyword>
<reference evidence="2 3" key="1">
    <citation type="submission" date="2019-08" db="EMBL/GenBank/DDBJ databases">
        <authorList>
            <person name="Alioto T."/>
            <person name="Alioto T."/>
            <person name="Gomez Garrido J."/>
        </authorList>
    </citation>
    <scope>NUCLEOTIDE SEQUENCE [LARGE SCALE GENOMIC DNA]</scope>
</reference>
<dbReference type="AlphaFoldDB" id="A0A5E4MU63"/>
<dbReference type="Proteomes" id="UP000325440">
    <property type="component" value="Unassembled WGS sequence"/>
</dbReference>
<feature type="region of interest" description="Disordered" evidence="1">
    <location>
        <begin position="1"/>
        <end position="90"/>
    </location>
</feature>
<dbReference type="OrthoDB" id="6608967at2759"/>